<dbReference type="Gene3D" id="2.60.120.590">
    <property type="entry name" value="Alpha-ketoglutarate-dependent dioxygenase AlkB-like"/>
    <property type="match status" value="1"/>
</dbReference>
<dbReference type="GO" id="GO:0051213">
    <property type="term" value="F:dioxygenase activity"/>
    <property type="evidence" value="ECO:0007669"/>
    <property type="project" value="UniProtKB-KW"/>
</dbReference>
<organism evidence="7 8">
    <name type="scientific">Purpureocillium lilacinum</name>
    <name type="common">Paecilomyces lilacinus</name>
    <dbReference type="NCBI Taxonomy" id="33203"/>
    <lineage>
        <taxon>Eukaryota</taxon>
        <taxon>Fungi</taxon>
        <taxon>Dikarya</taxon>
        <taxon>Ascomycota</taxon>
        <taxon>Pezizomycotina</taxon>
        <taxon>Sordariomycetes</taxon>
        <taxon>Hypocreomycetidae</taxon>
        <taxon>Hypocreales</taxon>
        <taxon>Ophiocordycipitaceae</taxon>
        <taxon>Purpureocillium</taxon>
    </lineage>
</organism>
<keyword evidence="4" id="KW-0560">Oxidoreductase</keyword>
<evidence type="ECO:0000256" key="3">
    <source>
        <dbReference type="ARBA" id="ARBA00022964"/>
    </source>
</evidence>
<feature type="compositionally biased region" description="Basic residues" evidence="6">
    <location>
        <begin position="148"/>
        <end position="163"/>
    </location>
</feature>
<evidence type="ECO:0000256" key="6">
    <source>
        <dbReference type="SAM" id="MobiDB-lite"/>
    </source>
</evidence>
<dbReference type="AlphaFoldDB" id="A0A2U3EK04"/>
<evidence type="ECO:0008006" key="9">
    <source>
        <dbReference type="Google" id="ProtNLM"/>
    </source>
</evidence>
<evidence type="ECO:0000256" key="2">
    <source>
        <dbReference type="ARBA" id="ARBA00022723"/>
    </source>
</evidence>
<evidence type="ECO:0000256" key="1">
    <source>
        <dbReference type="ARBA" id="ARBA00007879"/>
    </source>
</evidence>
<keyword evidence="2" id="KW-0479">Metal-binding</keyword>
<dbReference type="PANTHER" id="PTHR46030">
    <property type="entry name" value="ALPHA-KETOGLUTARATE-DEPENDENT DIOXYGENASE ALKB HOMOLOG 6"/>
    <property type="match status" value="1"/>
</dbReference>
<evidence type="ECO:0000256" key="4">
    <source>
        <dbReference type="ARBA" id="ARBA00023002"/>
    </source>
</evidence>
<reference evidence="7 8" key="1">
    <citation type="journal article" date="2016" name="Front. Microbiol.">
        <title>Genome and transcriptome sequences reveal the specific parasitism of the nematophagous Purpureocillium lilacinum 36-1.</title>
        <authorList>
            <person name="Xie J."/>
            <person name="Li S."/>
            <person name="Mo C."/>
            <person name="Xiao X."/>
            <person name="Peng D."/>
            <person name="Wang G."/>
            <person name="Xiao Y."/>
        </authorList>
    </citation>
    <scope>NUCLEOTIDE SEQUENCE [LARGE SCALE GENOMIC DNA]</scope>
    <source>
        <strain evidence="7 8">36-1</strain>
    </source>
</reference>
<name>A0A2U3EK04_PURLI</name>
<evidence type="ECO:0000313" key="8">
    <source>
        <dbReference type="Proteomes" id="UP000245956"/>
    </source>
</evidence>
<proteinExistence type="inferred from homology"/>
<dbReference type="GO" id="GO:0046872">
    <property type="term" value="F:metal ion binding"/>
    <property type="evidence" value="ECO:0007669"/>
    <property type="project" value="UniProtKB-KW"/>
</dbReference>
<dbReference type="PANTHER" id="PTHR46030:SF1">
    <property type="entry name" value="ALPHA-KETOGLUTARATE-DEPENDENT DIOXYGENASE ALKB HOMOLOG 6"/>
    <property type="match status" value="1"/>
</dbReference>
<feature type="region of interest" description="Disordered" evidence="6">
    <location>
        <begin position="1"/>
        <end position="20"/>
    </location>
</feature>
<comment type="caution">
    <text evidence="7">The sequence shown here is derived from an EMBL/GenBank/DDBJ whole genome shotgun (WGS) entry which is preliminary data.</text>
</comment>
<keyword evidence="5" id="KW-0408">Iron</keyword>
<dbReference type="GO" id="GO:0005634">
    <property type="term" value="C:nucleus"/>
    <property type="evidence" value="ECO:0007669"/>
    <property type="project" value="TreeGrafter"/>
</dbReference>
<evidence type="ECO:0000313" key="7">
    <source>
        <dbReference type="EMBL" id="PWI74846.1"/>
    </source>
</evidence>
<feature type="region of interest" description="Disordered" evidence="6">
    <location>
        <begin position="131"/>
        <end position="170"/>
    </location>
</feature>
<comment type="similarity">
    <text evidence="1">Belongs to the alkB family.</text>
</comment>
<evidence type="ECO:0000256" key="5">
    <source>
        <dbReference type="ARBA" id="ARBA00023004"/>
    </source>
</evidence>
<sequence>MHGHGRAGRGQPAWHGMGSKGWAQSLDWTATENGDPPKRMERQKSDRRWLIGPFWGRYPAHHKGRWRSFGPKRQRWGGSPLPGCLHCPPAQAVAGLAACGIPSSPGGHPLAFLELPYFVDVLVLAHSRVQRSNTASSAPPSPSPQPRHSSRQRPRGPRVRHARAQSAPPSAARACVRAFVREVVPDARTGGVAGTPSTALRSPKKVEPPAAKIARARLRLTVADGLRAAAALLPTAGGLARLMKSGPAAHPPPLPVARPPASHAMHCCTALQGGHLPLVLLLGAGGLQPDGGGFKLPAPPLVPRNRRRRDKRYAVWSKYKVLPSFIVEDHEFDTTRPSCWFTALRPTTHVRPSWRQPVKQMGSFPSQLPLRLACREIDASLSPRVGCSAPPGAHNLPRWLSHLGREPTRIPLKYQIPRNPHPPLRDPFDNSSQVDSSLCAPGNIVVSRRLRAPSPRCCAPAPFDALPPTSSTISRVAAAMAAINLPPSLEYARIHDLPSTAYYIPDFISEDEERFILSKIASAPKPRWKQLTHRRLQTWPSDLVRDTLLDAPLPPWLQEPIKSRLRSLPLWEGKPGHIFEGSPHGSPNHVLINEYPPGDGSAYWPVVCTVSLGASLCLNLYRSKDDGALDPTPAWRILQEPRSLLITTDSLYTDYLHGIDDIDEDVDLTPDSGVINWSLLRDPDVFAGGRNSRETRTSLTYRDVLKVSKVGTRLAALGRR</sequence>
<dbReference type="Proteomes" id="UP000245956">
    <property type="component" value="Unassembled WGS sequence"/>
</dbReference>
<protein>
    <recommendedName>
        <fullName evidence="9">Alkbh6 protein</fullName>
    </recommendedName>
</protein>
<dbReference type="InterPro" id="IPR037151">
    <property type="entry name" value="AlkB-like_sf"/>
</dbReference>
<keyword evidence="3" id="KW-0223">Dioxygenase</keyword>
<dbReference type="SUPFAM" id="SSF51197">
    <property type="entry name" value="Clavaminate synthase-like"/>
    <property type="match status" value="1"/>
</dbReference>
<dbReference type="InterPro" id="IPR032862">
    <property type="entry name" value="ALKBH6"/>
</dbReference>
<dbReference type="EMBL" id="LCWV01000003">
    <property type="protein sequence ID" value="PWI74846.1"/>
    <property type="molecule type" value="Genomic_DNA"/>
</dbReference>
<gene>
    <name evidence="7" type="ORF">PCL_08160</name>
</gene>
<accession>A0A2U3EK04</accession>